<evidence type="ECO:0000313" key="7">
    <source>
        <dbReference type="EMBL" id="WZN58499.1"/>
    </source>
</evidence>
<feature type="domain" description="CRAL-TRIO" evidence="6">
    <location>
        <begin position="168"/>
        <end position="344"/>
    </location>
</feature>
<dbReference type="SMART" id="SM00516">
    <property type="entry name" value="SEC14"/>
    <property type="match status" value="1"/>
</dbReference>
<reference evidence="7 8" key="1">
    <citation type="submission" date="2024-03" db="EMBL/GenBank/DDBJ databases">
        <title>Complete genome sequence of the green alga Chloropicon roscoffensis RCC1871.</title>
        <authorList>
            <person name="Lemieux C."/>
            <person name="Pombert J.-F."/>
            <person name="Otis C."/>
            <person name="Turmel M."/>
        </authorList>
    </citation>
    <scope>NUCLEOTIDE SEQUENCE [LARGE SCALE GENOMIC DNA]</scope>
    <source>
        <strain evidence="7 8">RCC1871</strain>
    </source>
</reference>
<dbReference type="AlphaFoldDB" id="A0AAX4NWZ3"/>
<evidence type="ECO:0000256" key="3">
    <source>
        <dbReference type="ARBA" id="ARBA00038020"/>
    </source>
</evidence>
<feature type="signal peptide" evidence="5">
    <location>
        <begin position="1"/>
        <end position="24"/>
    </location>
</feature>
<sequence>MLGRGVQVALLVLVGCRLLGGLRGKLGKKSRERRRLAQEAEMVMSELANADHYLKDNFEATPEAKHSVRSSDGAQLSPSLQGLSARSKNTEACRKLSELERLVERRGGFPPCAVVNGDLDRTLLRFLIASDYDVGRAADAVDDLKVWRRDERIDSLLGTAMKSLSAQKQNALRRCMPSTYHGRDLRGHPIHLEQTGRYNWEVLRHCEPEDLVRVHILAQEYQSRVLFPRASRDVGHTVDKMTNVLDLRGLNIGVLSNLQALSIFKEVQRIDQKYYPEMLNVTYIVNAGWVFRAVWRVLKVVFPAREQGKLKLVPRGKKGLEMLREAIPEEHIPAYLGGSCTYVKGCISGPGGTGDKACDGQEAMARDLREAGELLDRGAGADEVTAWALGQRKLAPE</sequence>
<organism evidence="7 8">
    <name type="scientific">Chloropicon roscoffensis</name>
    <dbReference type="NCBI Taxonomy" id="1461544"/>
    <lineage>
        <taxon>Eukaryota</taxon>
        <taxon>Viridiplantae</taxon>
        <taxon>Chlorophyta</taxon>
        <taxon>Chloropicophyceae</taxon>
        <taxon>Chloropicales</taxon>
        <taxon>Chloropicaceae</taxon>
        <taxon>Chloropicon</taxon>
    </lineage>
</organism>
<gene>
    <name evidence="7" type="ORF">HKI87_01g00210</name>
</gene>
<dbReference type="Gene3D" id="3.40.525.10">
    <property type="entry name" value="CRAL-TRIO lipid binding domain"/>
    <property type="match status" value="1"/>
</dbReference>
<dbReference type="InterPro" id="IPR051026">
    <property type="entry name" value="PI/PC_transfer"/>
</dbReference>
<dbReference type="PROSITE" id="PS51257">
    <property type="entry name" value="PROKAR_LIPOPROTEIN"/>
    <property type="match status" value="1"/>
</dbReference>
<feature type="compositionally biased region" description="Polar residues" evidence="4">
    <location>
        <begin position="70"/>
        <end position="87"/>
    </location>
</feature>
<evidence type="ECO:0000256" key="5">
    <source>
        <dbReference type="SAM" id="SignalP"/>
    </source>
</evidence>
<dbReference type="InterPro" id="IPR036865">
    <property type="entry name" value="CRAL-TRIO_dom_sf"/>
</dbReference>
<evidence type="ECO:0000259" key="6">
    <source>
        <dbReference type="PROSITE" id="PS50191"/>
    </source>
</evidence>
<dbReference type="PROSITE" id="PS50191">
    <property type="entry name" value="CRAL_TRIO"/>
    <property type="match status" value="1"/>
</dbReference>
<dbReference type="CDD" id="cd00170">
    <property type="entry name" value="SEC14"/>
    <property type="match status" value="1"/>
</dbReference>
<dbReference type="GO" id="GO:0005886">
    <property type="term" value="C:plasma membrane"/>
    <property type="evidence" value="ECO:0007669"/>
    <property type="project" value="UniProtKB-SubCell"/>
</dbReference>
<dbReference type="Pfam" id="PF00650">
    <property type="entry name" value="CRAL_TRIO"/>
    <property type="match status" value="1"/>
</dbReference>
<dbReference type="Proteomes" id="UP001472866">
    <property type="component" value="Chromosome 01"/>
</dbReference>
<keyword evidence="8" id="KW-1185">Reference proteome</keyword>
<dbReference type="SUPFAM" id="SSF52087">
    <property type="entry name" value="CRAL/TRIO domain"/>
    <property type="match status" value="1"/>
</dbReference>
<name>A0AAX4NWZ3_9CHLO</name>
<dbReference type="GO" id="GO:0000139">
    <property type="term" value="C:Golgi membrane"/>
    <property type="evidence" value="ECO:0007669"/>
    <property type="project" value="UniProtKB-SubCell"/>
</dbReference>
<protein>
    <submittedName>
        <fullName evidence="7">Phosphatidylinositol/phosphatidylcholine transfer protein</fullName>
    </submittedName>
</protein>
<evidence type="ECO:0000313" key="8">
    <source>
        <dbReference type="Proteomes" id="UP001472866"/>
    </source>
</evidence>
<dbReference type="InterPro" id="IPR001251">
    <property type="entry name" value="CRAL-TRIO_dom"/>
</dbReference>
<keyword evidence="5" id="KW-0732">Signal</keyword>
<dbReference type="SUPFAM" id="SSF46938">
    <property type="entry name" value="CRAL/TRIO N-terminal domain"/>
    <property type="match status" value="1"/>
</dbReference>
<dbReference type="InterPro" id="IPR036273">
    <property type="entry name" value="CRAL/TRIO_N_dom_sf"/>
</dbReference>
<dbReference type="EMBL" id="CP151501">
    <property type="protein sequence ID" value="WZN58499.1"/>
    <property type="molecule type" value="Genomic_DNA"/>
</dbReference>
<comment type="similarity">
    <text evidence="3">Belongs to the SFH family.</text>
</comment>
<proteinExistence type="inferred from homology"/>
<evidence type="ECO:0000256" key="4">
    <source>
        <dbReference type="SAM" id="MobiDB-lite"/>
    </source>
</evidence>
<accession>A0AAX4NWZ3</accession>
<feature type="region of interest" description="Disordered" evidence="4">
    <location>
        <begin position="62"/>
        <end position="87"/>
    </location>
</feature>
<dbReference type="PANTHER" id="PTHR45657">
    <property type="entry name" value="CRAL-TRIO DOMAIN-CONTAINING PROTEIN YKL091C-RELATED"/>
    <property type="match status" value="1"/>
</dbReference>
<evidence type="ECO:0000256" key="1">
    <source>
        <dbReference type="ARBA" id="ARBA00004202"/>
    </source>
</evidence>
<evidence type="ECO:0000256" key="2">
    <source>
        <dbReference type="ARBA" id="ARBA00004395"/>
    </source>
</evidence>
<feature type="chain" id="PRO_5043421866" evidence="5">
    <location>
        <begin position="25"/>
        <end position="397"/>
    </location>
</feature>
<dbReference type="PANTHER" id="PTHR45657:SF1">
    <property type="entry name" value="CRAL-TRIO DOMAIN-CONTAINING PROTEIN YKL091C-RELATED"/>
    <property type="match status" value="1"/>
</dbReference>
<comment type="subcellular location">
    <subcellularLocation>
        <location evidence="1">Cell membrane</location>
        <topology evidence="1">Peripheral membrane protein</topology>
    </subcellularLocation>
    <subcellularLocation>
        <location evidence="2">Golgi apparatus membrane</location>
        <topology evidence="2">Peripheral membrane protein</topology>
    </subcellularLocation>
</comment>